<dbReference type="SUPFAM" id="SSF50475">
    <property type="entry name" value="FMN-binding split barrel"/>
    <property type="match status" value="1"/>
</dbReference>
<dbReference type="Gene3D" id="2.30.110.10">
    <property type="entry name" value="Electron Transport, Fmn-binding Protein, Chain A"/>
    <property type="match status" value="1"/>
</dbReference>
<dbReference type="RefSeq" id="WP_379579932.1">
    <property type="nucleotide sequence ID" value="NZ_JBHUFV010000061.1"/>
</dbReference>
<dbReference type="GO" id="GO:0016491">
    <property type="term" value="F:oxidoreductase activity"/>
    <property type="evidence" value="ECO:0007669"/>
    <property type="project" value="UniProtKB-KW"/>
</dbReference>
<keyword evidence="1 3" id="KW-0560">Oxidoreductase</keyword>
<evidence type="ECO:0000313" key="4">
    <source>
        <dbReference type="Proteomes" id="UP001597368"/>
    </source>
</evidence>
<dbReference type="InterPro" id="IPR024031">
    <property type="entry name" value="MSMEG_5819/OxyR"/>
</dbReference>
<dbReference type="InterPro" id="IPR052019">
    <property type="entry name" value="F420H2_bilvrd_red/Heme_oxyg"/>
</dbReference>
<evidence type="ECO:0000313" key="3">
    <source>
        <dbReference type="EMBL" id="MFD1938136.1"/>
    </source>
</evidence>
<dbReference type="Pfam" id="PF01243">
    <property type="entry name" value="PNPOx_N"/>
    <property type="match status" value="1"/>
</dbReference>
<sequence>MTFTQAELDYLGTQRLGRLATVAPDGQVQNSPVGFFVNADGTLDIGGHGMGGSKKFRNVAAGSTVGFVVDDLVSTRPWTVRGIEIRGTAEALTEQEPPLPGYSGELIRIVPRKIISWGLGDGASNRNV</sequence>
<evidence type="ECO:0000256" key="1">
    <source>
        <dbReference type="ARBA" id="ARBA00023002"/>
    </source>
</evidence>
<dbReference type="PANTHER" id="PTHR35176:SF6">
    <property type="entry name" value="HEME OXYGENASE HI_0854-RELATED"/>
    <property type="match status" value="1"/>
</dbReference>
<reference evidence="4" key="1">
    <citation type="journal article" date="2019" name="Int. J. Syst. Evol. Microbiol.">
        <title>The Global Catalogue of Microorganisms (GCM) 10K type strain sequencing project: providing services to taxonomists for standard genome sequencing and annotation.</title>
        <authorList>
            <consortium name="The Broad Institute Genomics Platform"/>
            <consortium name="The Broad Institute Genome Sequencing Center for Infectious Disease"/>
            <person name="Wu L."/>
            <person name="Ma J."/>
        </authorList>
    </citation>
    <scope>NUCLEOTIDE SEQUENCE [LARGE SCALE GENOMIC DNA]</scope>
    <source>
        <strain evidence="4">ICMP 6774ER</strain>
    </source>
</reference>
<dbReference type="EC" id="1.-.-.-" evidence="3"/>
<keyword evidence="4" id="KW-1185">Reference proteome</keyword>
<dbReference type="NCBIfam" id="TIGR04023">
    <property type="entry name" value="PPOX_MSMEG_5819"/>
    <property type="match status" value="1"/>
</dbReference>
<dbReference type="PANTHER" id="PTHR35176">
    <property type="entry name" value="HEME OXYGENASE HI_0854-RELATED"/>
    <property type="match status" value="1"/>
</dbReference>
<accession>A0ABW4T8Q6</accession>
<proteinExistence type="predicted"/>
<dbReference type="InterPro" id="IPR012349">
    <property type="entry name" value="Split_barrel_FMN-bd"/>
</dbReference>
<evidence type="ECO:0000259" key="2">
    <source>
        <dbReference type="Pfam" id="PF01243"/>
    </source>
</evidence>
<dbReference type="InterPro" id="IPR011576">
    <property type="entry name" value="Pyridox_Oxase_N"/>
</dbReference>
<comment type="caution">
    <text evidence="3">The sequence shown here is derived from an EMBL/GenBank/DDBJ whole genome shotgun (WGS) entry which is preliminary data.</text>
</comment>
<feature type="domain" description="Pyridoxamine 5'-phosphate oxidase N-terminal" evidence="2">
    <location>
        <begin position="6"/>
        <end position="96"/>
    </location>
</feature>
<gene>
    <name evidence="3" type="ORF">ACFSKW_42340</name>
</gene>
<dbReference type="EMBL" id="JBHUFV010000061">
    <property type="protein sequence ID" value="MFD1938136.1"/>
    <property type="molecule type" value="Genomic_DNA"/>
</dbReference>
<dbReference type="Proteomes" id="UP001597368">
    <property type="component" value="Unassembled WGS sequence"/>
</dbReference>
<name>A0ABW4T8Q6_9ACTN</name>
<protein>
    <submittedName>
        <fullName evidence="3">PPOX class F420-dependent oxidoreductase</fullName>
        <ecNumber evidence="3">1.-.-.-</ecNumber>
    </submittedName>
</protein>
<organism evidence="3 4">
    <name type="scientific">Nonomuraea mangrovi</name>
    <dbReference type="NCBI Taxonomy" id="2316207"/>
    <lineage>
        <taxon>Bacteria</taxon>
        <taxon>Bacillati</taxon>
        <taxon>Actinomycetota</taxon>
        <taxon>Actinomycetes</taxon>
        <taxon>Streptosporangiales</taxon>
        <taxon>Streptosporangiaceae</taxon>
        <taxon>Nonomuraea</taxon>
    </lineage>
</organism>